<feature type="region of interest" description="Disordered" evidence="1">
    <location>
        <begin position="151"/>
        <end position="175"/>
    </location>
</feature>
<gene>
    <name evidence="2" type="ORF">E2C01_050279</name>
</gene>
<comment type="caution">
    <text evidence="2">The sequence shown here is derived from an EMBL/GenBank/DDBJ whole genome shotgun (WGS) entry which is preliminary data.</text>
</comment>
<dbReference type="Proteomes" id="UP000324222">
    <property type="component" value="Unassembled WGS sequence"/>
</dbReference>
<organism evidence="2 3">
    <name type="scientific">Portunus trituberculatus</name>
    <name type="common">Swimming crab</name>
    <name type="synonym">Neptunus trituberculatus</name>
    <dbReference type="NCBI Taxonomy" id="210409"/>
    <lineage>
        <taxon>Eukaryota</taxon>
        <taxon>Metazoa</taxon>
        <taxon>Ecdysozoa</taxon>
        <taxon>Arthropoda</taxon>
        <taxon>Crustacea</taxon>
        <taxon>Multicrustacea</taxon>
        <taxon>Malacostraca</taxon>
        <taxon>Eumalacostraca</taxon>
        <taxon>Eucarida</taxon>
        <taxon>Decapoda</taxon>
        <taxon>Pleocyemata</taxon>
        <taxon>Brachyura</taxon>
        <taxon>Eubrachyura</taxon>
        <taxon>Portunoidea</taxon>
        <taxon>Portunidae</taxon>
        <taxon>Portuninae</taxon>
        <taxon>Portunus</taxon>
    </lineage>
</organism>
<protein>
    <submittedName>
        <fullName evidence="2">Uncharacterized protein</fullName>
    </submittedName>
</protein>
<keyword evidence="3" id="KW-1185">Reference proteome</keyword>
<proteinExistence type="predicted"/>
<evidence type="ECO:0000256" key="1">
    <source>
        <dbReference type="SAM" id="MobiDB-lite"/>
    </source>
</evidence>
<name>A0A5B7GG12_PORTR</name>
<evidence type="ECO:0000313" key="3">
    <source>
        <dbReference type="Proteomes" id="UP000324222"/>
    </source>
</evidence>
<dbReference type="EMBL" id="VSRR010013853">
    <property type="protein sequence ID" value="MPC56325.1"/>
    <property type="molecule type" value="Genomic_DNA"/>
</dbReference>
<dbReference type="AlphaFoldDB" id="A0A5B7GG12"/>
<evidence type="ECO:0000313" key="2">
    <source>
        <dbReference type="EMBL" id="MPC56325.1"/>
    </source>
</evidence>
<sequence length="175" mass="20463">MRWSEKKKWWHRCSSNVVSRHHDSPCRSALLSNLSRQVIKAARSLPLLVVLRNGNEVWKLHNTTCQAAPNRVRVKERKTYDLYFGKLFLQRLHHPGSSISAKPPSTACEREPRILPLVCLHSHQRYVIQPFSDLRCVNLYSHYLDKRRVDSTAVPTTPTSPQHHTWSRKRDDLHC</sequence>
<accession>A0A5B7GG12</accession>
<reference evidence="2 3" key="1">
    <citation type="submission" date="2019-05" db="EMBL/GenBank/DDBJ databases">
        <title>Another draft genome of Portunus trituberculatus and its Hox gene families provides insights of decapod evolution.</title>
        <authorList>
            <person name="Jeong J.-H."/>
            <person name="Song I."/>
            <person name="Kim S."/>
            <person name="Choi T."/>
            <person name="Kim D."/>
            <person name="Ryu S."/>
            <person name="Kim W."/>
        </authorList>
    </citation>
    <scope>NUCLEOTIDE SEQUENCE [LARGE SCALE GENOMIC DNA]</scope>
    <source>
        <tissue evidence="2">Muscle</tissue>
    </source>
</reference>
<feature type="compositionally biased region" description="Polar residues" evidence="1">
    <location>
        <begin position="153"/>
        <end position="164"/>
    </location>
</feature>